<feature type="region of interest" description="Disordered" evidence="1">
    <location>
        <begin position="1"/>
        <end position="22"/>
    </location>
</feature>
<dbReference type="OMA" id="GFEFADH"/>
<gene>
    <name evidence="3" type="ORF">DOTSEDRAFT_57741</name>
</gene>
<dbReference type="AlphaFoldDB" id="N1PY50"/>
<evidence type="ECO:0000313" key="3">
    <source>
        <dbReference type="EMBL" id="EME48367.1"/>
    </source>
</evidence>
<dbReference type="PANTHER" id="PTHR33387">
    <property type="entry name" value="RMLC-LIKE JELLY ROLL FOLD PROTEIN"/>
    <property type="match status" value="1"/>
</dbReference>
<evidence type="ECO:0000313" key="4">
    <source>
        <dbReference type="Proteomes" id="UP000016933"/>
    </source>
</evidence>
<dbReference type="InterPro" id="IPR039935">
    <property type="entry name" value="YML079W-like"/>
</dbReference>
<dbReference type="InterPro" id="IPR014710">
    <property type="entry name" value="RmlC-like_jellyroll"/>
</dbReference>
<dbReference type="Gene3D" id="2.60.120.10">
    <property type="entry name" value="Jelly Rolls"/>
    <property type="match status" value="1"/>
</dbReference>
<dbReference type="SUPFAM" id="SSF51182">
    <property type="entry name" value="RmlC-like cupins"/>
    <property type="match status" value="1"/>
</dbReference>
<reference evidence="4" key="1">
    <citation type="journal article" date="2012" name="PLoS Genet.">
        <title>The genomes of the fungal plant pathogens Cladosporium fulvum and Dothistroma septosporum reveal adaptation to different hosts and lifestyles but also signatures of common ancestry.</title>
        <authorList>
            <person name="de Wit P.J.G.M."/>
            <person name="van der Burgt A."/>
            <person name="Oekmen B."/>
            <person name="Stergiopoulos I."/>
            <person name="Abd-Elsalam K.A."/>
            <person name="Aerts A.L."/>
            <person name="Bahkali A.H."/>
            <person name="Beenen H.G."/>
            <person name="Chettri P."/>
            <person name="Cox M.P."/>
            <person name="Datema E."/>
            <person name="de Vries R.P."/>
            <person name="Dhillon B."/>
            <person name="Ganley A.R."/>
            <person name="Griffiths S.A."/>
            <person name="Guo Y."/>
            <person name="Hamelin R.C."/>
            <person name="Henrissat B."/>
            <person name="Kabir M.S."/>
            <person name="Jashni M.K."/>
            <person name="Kema G."/>
            <person name="Klaubauf S."/>
            <person name="Lapidus A."/>
            <person name="Levasseur A."/>
            <person name="Lindquist E."/>
            <person name="Mehrabi R."/>
            <person name="Ohm R.A."/>
            <person name="Owen T.J."/>
            <person name="Salamov A."/>
            <person name="Schwelm A."/>
            <person name="Schijlen E."/>
            <person name="Sun H."/>
            <person name="van den Burg H.A."/>
            <person name="van Ham R.C.H.J."/>
            <person name="Zhang S."/>
            <person name="Goodwin S.B."/>
            <person name="Grigoriev I.V."/>
            <person name="Collemare J."/>
            <person name="Bradshaw R.E."/>
        </authorList>
    </citation>
    <scope>NUCLEOTIDE SEQUENCE [LARGE SCALE GENOMIC DNA]</scope>
    <source>
        <strain evidence="4">NZE10 / CBS 128990</strain>
    </source>
</reference>
<proteinExistence type="predicted"/>
<keyword evidence="4" id="KW-1185">Reference proteome</keyword>
<sequence>MITTASHTKQQQVTISPSDIPEPPTISALIHKLSLQPHPEGGHFVETDRSSHKVAAPWDPESRPTHADSTTIHYLLTPASPLGHFHRNRARTIHTLHKGRGRYVIIHADEEKRWTGKARIETFIVGQDVLKGERVQWIVEGGKYKCSYLLPDVEGGEGSEGLLISETVVPGFEFGDHDFLTDGRMKMLVGGEQAREMGWMLRRGK</sequence>
<evidence type="ECO:0000259" key="2">
    <source>
        <dbReference type="Pfam" id="PF06172"/>
    </source>
</evidence>
<dbReference type="HOGENOM" id="CLU_097615_0_0_1"/>
<protein>
    <recommendedName>
        <fullName evidence="2">DUF985 domain-containing protein</fullName>
    </recommendedName>
</protein>
<evidence type="ECO:0000256" key="1">
    <source>
        <dbReference type="SAM" id="MobiDB-lite"/>
    </source>
</evidence>
<organism evidence="3 4">
    <name type="scientific">Dothistroma septosporum (strain NZE10 / CBS 128990)</name>
    <name type="common">Red band needle blight fungus</name>
    <name type="synonym">Mycosphaerella pini</name>
    <dbReference type="NCBI Taxonomy" id="675120"/>
    <lineage>
        <taxon>Eukaryota</taxon>
        <taxon>Fungi</taxon>
        <taxon>Dikarya</taxon>
        <taxon>Ascomycota</taxon>
        <taxon>Pezizomycotina</taxon>
        <taxon>Dothideomycetes</taxon>
        <taxon>Dothideomycetidae</taxon>
        <taxon>Mycosphaerellales</taxon>
        <taxon>Mycosphaerellaceae</taxon>
        <taxon>Dothistroma</taxon>
    </lineage>
</organism>
<feature type="compositionally biased region" description="Polar residues" evidence="1">
    <location>
        <begin position="1"/>
        <end position="17"/>
    </location>
</feature>
<dbReference type="PANTHER" id="PTHR33387:SF3">
    <property type="entry name" value="DUF985 DOMAIN-CONTAINING PROTEIN"/>
    <property type="match status" value="1"/>
</dbReference>
<dbReference type="CDD" id="cd06121">
    <property type="entry name" value="cupin_YML079wp"/>
    <property type="match status" value="1"/>
</dbReference>
<dbReference type="EMBL" id="KB446535">
    <property type="protein sequence ID" value="EME48367.1"/>
    <property type="molecule type" value="Genomic_DNA"/>
</dbReference>
<dbReference type="OrthoDB" id="6614653at2759"/>
<dbReference type="InterPro" id="IPR009327">
    <property type="entry name" value="Cupin_DUF985"/>
</dbReference>
<dbReference type="Pfam" id="PF06172">
    <property type="entry name" value="Cupin_5"/>
    <property type="match status" value="1"/>
</dbReference>
<dbReference type="Proteomes" id="UP000016933">
    <property type="component" value="Unassembled WGS sequence"/>
</dbReference>
<accession>N1PY50</accession>
<reference evidence="3 4" key="2">
    <citation type="journal article" date="2012" name="PLoS Pathog.">
        <title>Diverse lifestyles and strategies of plant pathogenesis encoded in the genomes of eighteen Dothideomycetes fungi.</title>
        <authorList>
            <person name="Ohm R.A."/>
            <person name="Feau N."/>
            <person name="Henrissat B."/>
            <person name="Schoch C.L."/>
            <person name="Horwitz B.A."/>
            <person name="Barry K.W."/>
            <person name="Condon B.J."/>
            <person name="Copeland A.C."/>
            <person name="Dhillon B."/>
            <person name="Glaser F."/>
            <person name="Hesse C.N."/>
            <person name="Kosti I."/>
            <person name="LaButti K."/>
            <person name="Lindquist E.A."/>
            <person name="Lucas S."/>
            <person name="Salamov A.A."/>
            <person name="Bradshaw R.E."/>
            <person name="Ciuffetti L."/>
            <person name="Hamelin R.C."/>
            <person name="Kema G.H.J."/>
            <person name="Lawrence C."/>
            <person name="Scott J.A."/>
            <person name="Spatafora J.W."/>
            <person name="Turgeon B.G."/>
            <person name="de Wit P.J.G.M."/>
            <person name="Zhong S."/>
            <person name="Goodwin S.B."/>
            <person name="Grigoriev I.V."/>
        </authorList>
    </citation>
    <scope>NUCLEOTIDE SEQUENCE [LARGE SCALE GENOMIC DNA]</scope>
    <source>
        <strain evidence="4">NZE10 / CBS 128990</strain>
    </source>
</reference>
<dbReference type="eggNOG" id="ENOG502RCWJ">
    <property type="taxonomic scope" value="Eukaryota"/>
</dbReference>
<name>N1PY50_DOTSN</name>
<dbReference type="InterPro" id="IPR011051">
    <property type="entry name" value="RmlC_Cupin_sf"/>
</dbReference>
<feature type="domain" description="DUF985" evidence="2">
    <location>
        <begin position="28"/>
        <end position="179"/>
    </location>
</feature>